<reference evidence="2 3" key="1">
    <citation type="submission" date="2016-10" db="EMBL/GenBank/DDBJ databases">
        <authorList>
            <person name="de Groot N.N."/>
        </authorList>
    </citation>
    <scope>NUCLEOTIDE SEQUENCE [LARGE SCALE GENOMIC DNA]</scope>
    <source>
        <strain>GEY</strain>
        <strain evidence="3">DSM 9560</strain>
    </source>
</reference>
<evidence type="ECO:0000313" key="3">
    <source>
        <dbReference type="Proteomes" id="UP000199513"/>
    </source>
</evidence>
<evidence type="ECO:0000313" key="2">
    <source>
        <dbReference type="EMBL" id="SFF19612.1"/>
    </source>
</evidence>
<gene>
    <name evidence="2" type="ORF">SAMN04488541_101989</name>
</gene>
<protein>
    <submittedName>
        <fullName evidence="2">Uncharacterized protein</fullName>
    </submittedName>
</protein>
<evidence type="ECO:0000256" key="1">
    <source>
        <dbReference type="SAM" id="MobiDB-lite"/>
    </source>
</evidence>
<sequence>MGRFERYQGKTVAKAKEKLQALLYREQVAQAWEEAQGTDEINVYEAFMRDFPQETDLIAQAKKQIALLEEHQIWQSNTEKINAMLEAYTKSYPQGIYIKPSTSDCQSNESLPASSYISKQ</sequence>
<dbReference type="EMBL" id="FONY01000019">
    <property type="protein sequence ID" value="SFF19612.1"/>
    <property type="molecule type" value="Genomic_DNA"/>
</dbReference>
<keyword evidence="3" id="KW-1185">Reference proteome</keyword>
<dbReference type="STRING" id="1003.SAMN04488541_101989"/>
<dbReference type="Proteomes" id="UP000199513">
    <property type="component" value="Unassembled WGS sequence"/>
</dbReference>
<accession>A0A1I2GQ64</accession>
<dbReference type="RefSeq" id="WP_091545494.1">
    <property type="nucleotide sequence ID" value="NZ_FONY01000019.1"/>
</dbReference>
<dbReference type="AlphaFoldDB" id="A0A1I2GQ64"/>
<organism evidence="2 3">
    <name type="scientific">Thermoflexibacter ruber</name>
    <dbReference type="NCBI Taxonomy" id="1003"/>
    <lineage>
        <taxon>Bacteria</taxon>
        <taxon>Pseudomonadati</taxon>
        <taxon>Bacteroidota</taxon>
        <taxon>Cytophagia</taxon>
        <taxon>Cytophagales</taxon>
        <taxon>Thermoflexibacteraceae</taxon>
        <taxon>Thermoflexibacter</taxon>
    </lineage>
</organism>
<proteinExistence type="predicted"/>
<feature type="region of interest" description="Disordered" evidence="1">
    <location>
        <begin position="101"/>
        <end position="120"/>
    </location>
</feature>
<name>A0A1I2GQ64_9BACT</name>